<keyword evidence="4" id="KW-1185">Reference proteome</keyword>
<keyword evidence="2" id="KW-0472">Membrane</keyword>
<feature type="region of interest" description="Disordered" evidence="1">
    <location>
        <begin position="207"/>
        <end position="249"/>
    </location>
</feature>
<dbReference type="AlphaFoldDB" id="A0A562UQ91"/>
<feature type="compositionally biased region" description="Basic and acidic residues" evidence="1">
    <location>
        <begin position="207"/>
        <end position="216"/>
    </location>
</feature>
<gene>
    <name evidence="3" type="ORF">LX16_4926</name>
</gene>
<organism evidence="3 4">
    <name type="scientific">Stackebrandtia albiflava</name>
    <dbReference type="NCBI Taxonomy" id="406432"/>
    <lineage>
        <taxon>Bacteria</taxon>
        <taxon>Bacillati</taxon>
        <taxon>Actinomycetota</taxon>
        <taxon>Actinomycetes</taxon>
        <taxon>Glycomycetales</taxon>
        <taxon>Glycomycetaceae</taxon>
        <taxon>Stackebrandtia</taxon>
    </lineage>
</organism>
<dbReference type="Proteomes" id="UP000321617">
    <property type="component" value="Unassembled WGS sequence"/>
</dbReference>
<protein>
    <recommendedName>
        <fullName evidence="5">CU044_5270 family protein</fullName>
    </recommendedName>
</protein>
<feature type="compositionally biased region" description="Gly residues" evidence="1">
    <location>
        <begin position="230"/>
        <end position="244"/>
    </location>
</feature>
<sequence length="374" mass="39871">MNTDPQHTDRPDREELLRMLPGLAEHDLGRGRTDQLQEFLMSEIKDSGTAPKPRRGLTPRFGFAAAATAGVAAVAVAAVVIGTGALGTDEPAQEAQESSDTALTPVGQTFELAASYAANQSFETPGEDQWIYVKTRGLATGSVAQDKGQDPDTVFEEWTSVDGTELAAIDPETGELSVWEQENYYPFLSTLPTDPEQLLEVLREDITQNTGDKGDSPADSGESPEPGIDDGSGGDQEGADVGEGTGEEAPMTEEDINAELFSRVIGALGYNLLSPEVTAALWQAAALIPGATEMETVTVDGRELLAVGRIQEGWRFEQLLVDPESYEFVGIRSEAVKDHTFDGGNGPVEIAEGEVQFEIIRLDAAVVDEPGETG</sequence>
<keyword evidence="2" id="KW-1133">Transmembrane helix</keyword>
<evidence type="ECO:0000256" key="1">
    <source>
        <dbReference type="SAM" id="MobiDB-lite"/>
    </source>
</evidence>
<proteinExistence type="predicted"/>
<evidence type="ECO:0000256" key="2">
    <source>
        <dbReference type="SAM" id="Phobius"/>
    </source>
</evidence>
<dbReference type="EMBL" id="VLLL01000010">
    <property type="protein sequence ID" value="TWJ07764.1"/>
    <property type="molecule type" value="Genomic_DNA"/>
</dbReference>
<keyword evidence="2" id="KW-0812">Transmembrane</keyword>
<comment type="caution">
    <text evidence="3">The sequence shown here is derived from an EMBL/GenBank/DDBJ whole genome shotgun (WGS) entry which is preliminary data.</text>
</comment>
<reference evidence="3 4" key="1">
    <citation type="journal article" date="2013" name="Stand. Genomic Sci.">
        <title>Genomic Encyclopedia of Type Strains, Phase I: The one thousand microbial genomes (KMG-I) project.</title>
        <authorList>
            <person name="Kyrpides N.C."/>
            <person name="Woyke T."/>
            <person name="Eisen J.A."/>
            <person name="Garrity G."/>
            <person name="Lilburn T.G."/>
            <person name="Beck B.J."/>
            <person name="Whitman W.B."/>
            <person name="Hugenholtz P."/>
            <person name="Klenk H.P."/>
        </authorList>
    </citation>
    <scope>NUCLEOTIDE SEQUENCE [LARGE SCALE GENOMIC DNA]</scope>
    <source>
        <strain evidence="3 4">DSM 45044</strain>
    </source>
</reference>
<feature type="transmembrane region" description="Helical" evidence="2">
    <location>
        <begin position="61"/>
        <end position="86"/>
    </location>
</feature>
<name>A0A562UQ91_9ACTN</name>
<accession>A0A562UQ91</accession>
<evidence type="ECO:0000313" key="4">
    <source>
        <dbReference type="Proteomes" id="UP000321617"/>
    </source>
</evidence>
<evidence type="ECO:0000313" key="3">
    <source>
        <dbReference type="EMBL" id="TWJ07764.1"/>
    </source>
</evidence>
<evidence type="ECO:0008006" key="5">
    <source>
        <dbReference type="Google" id="ProtNLM"/>
    </source>
</evidence>